<keyword evidence="2" id="KW-1185">Reference proteome</keyword>
<name>A0A3N0ARX1_9ACTN</name>
<comment type="caution">
    <text evidence="1">The sequence shown here is derived from an EMBL/GenBank/DDBJ whole genome shotgun (WGS) entry which is preliminary data.</text>
</comment>
<organism evidence="1 2">
    <name type="scientific">Adlercreutzia equolifaciens subsp. celatus DSM 18785</name>
    <dbReference type="NCBI Taxonomy" id="1121021"/>
    <lineage>
        <taxon>Bacteria</taxon>
        <taxon>Bacillati</taxon>
        <taxon>Actinomycetota</taxon>
        <taxon>Coriobacteriia</taxon>
        <taxon>Eggerthellales</taxon>
        <taxon>Eggerthellaceae</taxon>
        <taxon>Adlercreutzia</taxon>
    </lineage>
</organism>
<dbReference type="Pfam" id="PF13151">
    <property type="entry name" value="DUF3990"/>
    <property type="match status" value="1"/>
</dbReference>
<protein>
    <recommendedName>
        <fullName evidence="3">DUF3990 domain-containing protein</fullName>
    </recommendedName>
</protein>
<dbReference type="EMBL" id="QICA01000011">
    <property type="protein sequence ID" value="RNL37607.1"/>
    <property type="molecule type" value="Genomic_DNA"/>
</dbReference>
<accession>A0A3N0ARX1</accession>
<dbReference type="Proteomes" id="UP000278327">
    <property type="component" value="Unassembled WGS sequence"/>
</dbReference>
<sequence>MATMSEVLRLYHGSPIRVKRPLFGVGNPYNDYGLGFYCTESFELACEWACPKAKDGFANAYDLELAGLRVVDLDAEPYGTIEWLAVLFANRQFDVPTSLMEAAKSYVAARYPSELGEADVVVGYRADDSYFSFARAFLENRISLAQLERAMKLGGLGRQVVAVSEAAFGALRFVGAEPASASLWHEKRMRRDEKARQDFDRILHKEPFDPNDVYMLDLMREG</sequence>
<gene>
    <name evidence="1" type="ORF">DMP10_07255</name>
</gene>
<reference evidence="1 2" key="1">
    <citation type="journal article" date="2019" name="Microbiol. Resour. Announc.">
        <title>Draft Genome Sequences of Type Strains of Gordonibacter faecihominis, Paraeggerthella hongkongensis, Parvibacter caecicola,Slackia equolifaciens, Slackia faecicanis, and Slackia isoflavoniconvertens.</title>
        <authorList>
            <person name="Danylec N."/>
            <person name="Stoll D.A."/>
            <person name="Dotsch A."/>
            <person name="Huch M."/>
        </authorList>
    </citation>
    <scope>NUCLEOTIDE SEQUENCE [LARGE SCALE GENOMIC DNA]</scope>
    <source>
        <strain evidence="1 2">DSM 18785</strain>
    </source>
</reference>
<dbReference type="AlphaFoldDB" id="A0A3N0ARX1"/>
<proteinExistence type="predicted"/>
<evidence type="ECO:0000313" key="2">
    <source>
        <dbReference type="Proteomes" id="UP000278327"/>
    </source>
</evidence>
<evidence type="ECO:0000313" key="1">
    <source>
        <dbReference type="EMBL" id="RNL37607.1"/>
    </source>
</evidence>
<dbReference type="InterPro" id="IPR025051">
    <property type="entry name" value="DUF3990"/>
</dbReference>
<evidence type="ECO:0008006" key="3">
    <source>
        <dbReference type="Google" id="ProtNLM"/>
    </source>
</evidence>